<sequence>MVVEQVARVYKDYSFESPENRCADEYVRMHVAAYVTADVRHIRRRCTHETYSRIYSEYIYAAGLLLEELLISRIRFIFFSNWGGIIYIEQGLLTSAEGVHFTHTTLLTRVTQPVGISHVGRPPSFHDKAFPKPPQVGPTCRPLLPPPAAAPQAGRRRNRHRRRRFPRFPRPLRPYRTPTSPPSPRISRPQPLGSPPHPAIGAAASAIPRSTSSAVLPSNSIAGARISSHSGPPGARRRHPPVSRRCRSPSLLPRAGRAPRAAASAAAAVFAPSAAASRRRLPSLATVCARAALAITGRPA</sequence>
<organism evidence="2">
    <name type="scientific">Oryza sativa subsp. japonica</name>
    <name type="common">Rice</name>
    <dbReference type="NCBI Taxonomy" id="39947"/>
    <lineage>
        <taxon>Eukaryota</taxon>
        <taxon>Viridiplantae</taxon>
        <taxon>Streptophyta</taxon>
        <taxon>Embryophyta</taxon>
        <taxon>Tracheophyta</taxon>
        <taxon>Spermatophyta</taxon>
        <taxon>Magnoliopsida</taxon>
        <taxon>Liliopsida</taxon>
        <taxon>Poales</taxon>
        <taxon>Poaceae</taxon>
        <taxon>BOP clade</taxon>
        <taxon>Oryzoideae</taxon>
        <taxon>Oryzeae</taxon>
        <taxon>Oryzinae</taxon>
        <taxon>Oryza</taxon>
        <taxon>Oryza sativa</taxon>
    </lineage>
</organism>
<protein>
    <submittedName>
        <fullName evidence="2">Uncharacterized protein</fullName>
    </submittedName>
</protein>
<dbReference type="EMBL" id="AP002539">
    <property type="protein sequence ID" value="BAB08202.1"/>
    <property type="molecule type" value="Genomic_DNA"/>
</dbReference>
<feature type="compositionally biased region" description="Basic residues" evidence="1">
    <location>
        <begin position="154"/>
        <end position="167"/>
    </location>
</feature>
<dbReference type="AlphaFoldDB" id="Q7F7Z6"/>
<feature type="compositionally biased region" description="Basic residues" evidence="1">
    <location>
        <begin position="235"/>
        <end position="247"/>
    </location>
</feature>
<evidence type="ECO:0000256" key="1">
    <source>
        <dbReference type="SAM" id="MobiDB-lite"/>
    </source>
</evidence>
<name>Q7F7Z6_ORYSJ</name>
<feature type="region of interest" description="Disordered" evidence="1">
    <location>
        <begin position="223"/>
        <end position="254"/>
    </location>
</feature>
<accession>Q7F7Z6</accession>
<reference evidence="2" key="1">
    <citation type="submission" date="2000-06" db="EMBL/GenBank/DDBJ databases">
        <title>Oryza sativa nipponbare(GA3) genomic DNA, chromosome 1, PAC clone:P0433F09.</title>
        <authorList>
            <person name="Sasaki T."/>
            <person name="Matsumoto T."/>
            <person name="Yamamoto K."/>
        </authorList>
    </citation>
    <scope>NUCLEOTIDE SEQUENCE</scope>
</reference>
<evidence type="ECO:0000313" key="2">
    <source>
        <dbReference type="EMBL" id="BAB08202.1"/>
    </source>
</evidence>
<feature type="region of interest" description="Disordered" evidence="1">
    <location>
        <begin position="121"/>
        <end position="202"/>
    </location>
</feature>
<proteinExistence type="predicted"/>